<sequence length="175" mass="19728">MAVLATARLQLQPFDDQHYDGLRALNSDPEVMRYITGRPETAEETTAFIARVKAAWATLGYSWWAFIDNDSGQLIGAGCIQNIERNPDNPLEIGWRLRPDAQGKGYAKEAALAMANFAFEVLESPQLVAVCHVQNTGSEKMMQRLGMTYRGVERWYNTDTTVYVVTRDAWRKAAH</sequence>
<dbReference type="AlphaFoldDB" id="A0A6L5QDL7"/>
<dbReference type="InterPro" id="IPR051531">
    <property type="entry name" value="N-acetyltransferase"/>
</dbReference>
<dbReference type="Pfam" id="PF13302">
    <property type="entry name" value="Acetyltransf_3"/>
    <property type="match status" value="1"/>
</dbReference>
<dbReference type="SUPFAM" id="SSF55729">
    <property type="entry name" value="Acyl-CoA N-acyltransferases (Nat)"/>
    <property type="match status" value="1"/>
</dbReference>
<evidence type="ECO:0000313" key="2">
    <source>
        <dbReference type="EMBL" id="MRX07823.1"/>
    </source>
</evidence>
<evidence type="ECO:0000313" key="3">
    <source>
        <dbReference type="Proteomes" id="UP000481037"/>
    </source>
</evidence>
<dbReference type="RefSeq" id="WP_154362348.1">
    <property type="nucleotide sequence ID" value="NZ_WKJM01000005.1"/>
</dbReference>
<proteinExistence type="predicted"/>
<gene>
    <name evidence="2" type="ORF">GJ697_08270</name>
</gene>
<dbReference type="InterPro" id="IPR016181">
    <property type="entry name" value="Acyl_CoA_acyltransferase"/>
</dbReference>
<accession>A0A6L5QDL7</accession>
<evidence type="ECO:0000259" key="1">
    <source>
        <dbReference type="PROSITE" id="PS51186"/>
    </source>
</evidence>
<comment type="caution">
    <text evidence="2">The sequence shown here is derived from an EMBL/GenBank/DDBJ whole genome shotgun (WGS) entry which is preliminary data.</text>
</comment>
<name>A0A6L5QDL7_9BURK</name>
<dbReference type="PANTHER" id="PTHR43792">
    <property type="entry name" value="GNAT FAMILY, PUTATIVE (AFU_ORTHOLOGUE AFUA_3G00765)-RELATED-RELATED"/>
    <property type="match status" value="1"/>
</dbReference>
<dbReference type="PROSITE" id="PS51186">
    <property type="entry name" value="GNAT"/>
    <property type="match status" value="1"/>
</dbReference>
<organism evidence="2 3">
    <name type="scientific">Duganella alba</name>
    <dbReference type="NCBI Taxonomy" id="2666081"/>
    <lineage>
        <taxon>Bacteria</taxon>
        <taxon>Pseudomonadati</taxon>
        <taxon>Pseudomonadota</taxon>
        <taxon>Betaproteobacteria</taxon>
        <taxon>Burkholderiales</taxon>
        <taxon>Oxalobacteraceae</taxon>
        <taxon>Telluria group</taxon>
        <taxon>Duganella</taxon>
    </lineage>
</organism>
<feature type="domain" description="N-acetyltransferase" evidence="1">
    <location>
        <begin position="9"/>
        <end position="168"/>
    </location>
</feature>
<reference evidence="2 3" key="1">
    <citation type="submission" date="2019-11" db="EMBL/GenBank/DDBJ databases">
        <title>Novel species isolated from a subtropical stream in China.</title>
        <authorList>
            <person name="Lu H."/>
        </authorList>
    </citation>
    <scope>NUCLEOTIDE SEQUENCE [LARGE SCALE GENOMIC DNA]</scope>
    <source>
        <strain evidence="2 3">FT25W</strain>
    </source>
</reference>
<dbReference type="PANTHER" id="PTHR43792:SF1">
    <property type="entry name" value="N-ACETYLTRANSFERASE DOMAIN-CONTAINING PROTEIN"/>
    <property type="match status" value="1"/>
</dbReference>
<keyword evidence="2" id="KW-0808">Transferase</keyword>
<dbReference type="GO" id="GO:0016747">
    <property type="term" value="F:acyltransferase activity, transferring groups other than amino-acyl groups"/>
    <property type="evidence" value="ECO:0007669"/>
    <property type="project" value="InterPro"/>
</dbReference>
<keyword evidence="3" id="KW-1185">Reference proteome</keyword>
<dbReference type="Gene3D" id="3.40.630.30">
    <property type="match status" value="1"/>
</dbReference>
<dbReference type="InterPro" id="IPR000182">
    <property type="entry name" value="GNAT_dom"/>
</dbReference>
<protein>
    <submittedName>
        <fullName evidence="2">GNAT family N-acetyltransferase</fullName>
    </submittedName>
</protein>
<dbReference type="EMBL" id="WKJM01000005">
    <property type="protein sequence ID" value="MRX07823.1"/>
    <property type="molecule type" value="Genomic_DNA"/>
</dbReference>
<dbReference type="Proteomes" id="UP000481037">
    <property type="component" value="Unassembled WGS sequence"/>
</dbReference>